<dbReference type="Proteomes" id="UP000275408">
    <property type="component" value="Unassembled WGS sequence"/>
</dbReference>
<evidence type="ECO:0000313" key="8">
    <source>
        <dbReference type="Proteomes" id="UP000275408"/>
    </source>
</evidence>
<evidence type="ECO:0000256" key="3">
    <source>
        <dbReference type="PROSITE-ProRule" id="PRU10141"/>
    </source>
</evidence>
<dbReference type="PROSITE" id="PS00107">
    <property type="entry name" value="PROTEIN_KINASE_ATP"/>
    <property type="match status" value="1"/>
</dbReference>
<comment type="caution">
    <text evidence="7">The sequence shown here is derived from an EMBL/GenBank/DDBJ whole genome shotgun (WGS) entry which is preliminary data.</text>
</comment>
<feature type="region of interest" description="Disordered" evidence="5">
    <location>
        <begin position="18"/>
        <end position="105"/>
    </location>
</feature>
<dbReference type="EMBL" id="RCHS01001903">
    <property type="protein sequence ID" value="RMX50732.1"/>
    <property type="molecule type" value="Genomic_DNA"/>
</dbReference>
<name>A0A3M6UAM4_POCDA</name>
<dbReference type="InterPro" id="IPR001245">
    <property type="entry name" value="Ser-Thr/Tyr_kinase_cat_dom"/>
</dbReference>
<evidence type="ECO:0000256" key="1">
    <source>
        <dbReference type="ARBA" id="ARBA00022741"/>
    </source>
</evidence>
<dbReference type="PROSITE" id="PS50011">
    <property type="entry name" value="PROTEIN_KINASE_DOM"/>
    <property type="match status" value="1"/>
</dbReference>
<evidence type="ECO:0000313" key="7">
    <source>
        <dbReference type="EMBL" id="RMX50732.1"/>
    </source>
</evidence>
<dbReference type="OrthoDB" id="10261027at2759"/>
<evidence type="ECO:0000256" key="5">
    <source>
        <dbReference type="SAM" id="MobiDB-lite"/>
    </source>
</evidence>
<protein>
    <recommendedName>
        <fullName evidence="6">Protein kinase domain-containing protein</fullName>
    </recommendedName>
</protein>
<accession>A0A3M6UAM4</accession>
<proteinExistence type="predicted"/>
<reference evidence="7 8" key="1">
    <citation type="journal article" date="2018" name="Sci. Rep.">
        <title>Comparative analysis of the Pocillopora damicornis genome highlights role of immune system in coral evolution.</title>
        <authorList>
            <person name="Cunning R."/>
            <person name="Bay R.A."/>
            <person name="Gillette P."/>
            <person name="Baker A.C."/>
            <person name="Traylor-Knowles N."/>
        </authorList>
    </citation>
    <scope>NUCLEOTIDE SEQUENCE [LARGE SCALE GENOMIC DNA]</scope>
    <source>
        <strain evidence="7">RSMAS</strain>
        <tissue evidence="7">Whole animal</tissue>
    </source>
</reference>
<dbReference type="Gene3D" id="1.10.510.10">
    <property type="entry name" value="Transferase(Phosphotransferase) domain 1"/>
    <property type="match status" value="2"/>
</dbReference>
<evidence type="ECO:0000256" key="2">
    <source>
        <dbReference type="ARBA" id="ARBA00022840"/>
    </source>
</evidence>
<dbReference type="PANTHER" id="PTHR44329:SF298">
    <property type="entry name" value="MIXED LINEAGE KINASE DOMAIN-LIKE PROTEIN"/>
    <property type="match status" value="1"/>
</dbReference>
<dbReference type="GO" id="GO:0005524">
    <property type="term" value="F:ATP binding"/>
    <property type="evidence" value="ECO:0007669"/>
    <property type="project" value="UniProtKB-UniRule"/>
</dbReference>
<keyword evidence="4" id="KW-0175">Coiled coil</keyword>
<feature type="compositionally biased region" description="Acidic residues" evidence="5">
    <location>
        <begin position="27"/>
        <end position="45"/>
    </location>
</feature>
<dbReference type="GO" id="GO:0097527">
    <property type="term" value="P:necroptotic signaling pathway"/>
    <property type="evidence" value="ECO:0007669"/>
    <property type="project" value="TreeGrafter"/>
</dbReference>
<dbReference type="Pfam" id="PF00069">
    <property type="entry name" value="Pkinase"/>
    <property type="match status" value="1"/>
</dbReference>
<evidence type="ECO:0000259" key="6">
    <source>
        <dbReference type="PROSITE" id="PS50011"/>
    </source>
</evidence>
<feature type="binding site" evidence="3">
    <location>
        <position position="552"/>
    </location>
    <ligand>
        <name>ATP</name>
        <dbReference type="ChEBI" id="CHEBI:30616"/>
    </ligand>
</feature>
<dbReference type="InterPro" id="IPR011009">
    <property type="entry name" value="Kinase-like_dom_sf"/>
</dbReference>
<dbReference type="SUPFAM" id="SSF56112">
    <property type="entry name" value="Protein kinase-like (PK-like)"/>
    <property type="match status" value="2"/>
</dbReference>
<keyword evidence="1 3" id="KW-0547">Nucleotide-binding</keyword>
<dbReference type="GO" id="GO:0004672">
    <property type="term" value="F:protein kinase activity"/>
    <property type="evidence" value="ECO:0007669"/>
    <property type="project" value="InterPro"/>
</dbReference>
<organism evidence="7 8">
    <name type="scientific">Pocillopora damicornis</name>
    <name type="common">Cauliflower coral</name>
    <name type="synonym">Millepora damicornis</name>
    <dbReference type="NCBI Taxonomy" id="46731"/>
    <lineage>
        <taxon>Eukaryota</taxon>
        <taxon>Metazoa</taxon>
        <taxon>Cnidaria</taxon>
        <taxon>Anthozoa</taxon>
        <taxon>Hexacorallia</taxon>
        <taxon>Scleractinia</taxon>
        <taxon>Astrocoeniina</taxon>
        <taxon>Pocilloporidae</taxon>
        <taxon>Pocillopora</taxon>
    </lineage>
</organism>
<gene>
    <name evidence="7" type="ORF">pdam_00025111</name>
</gene>
<dbReference type="InterPro" id="IPR000719">
    <property type="entry name" value="Prot_kinase_dom"/>
</dbReference>
<dbReference type="InterPro" id="IPR008266">
    <property type="entry name" value="Tyr_kinase_AS"/>
</dbReference>
<dbReference type="AlphaFoldDB" id="A0A3M6UAM4"/>
<dbReference type="Gene3D" id="3.30.200.20">
    <property type="entry name" value="Phosphorylase Kinase, domain 1"/>
    <property type="match status" value="1"/>
</dbReference>
<feature type="coiled-coil region" evidence="4">
    <location>
        <begin position="201"/>
        <end position="516"/>
    </location>
</feature>
<feature type="domain" description="Protein kinase" evidence="6">
    <location>
        <begin position="525"/>
        <end position="847"/>
    </location>
</feature>
<dbReference type="Pfam" id="PF07714">
    <property type="entry name" value="PK_Tyr_Ser-Thr"/>
    <property type="match status" value="1"/>
</dbReference>
<keyword evidence="8" id="KW-1185">Reference proteome</keyword>
<dbReference type="PROSITE" id="PS00109">
    <property type="entry name" value="PROTEIN_KINASE_TYR"/>
    <property type="match status" value="1"/>
</dbReference>
<dbReference type="InterPro" id="IPR051681">
    <property type="entry name" value="Ser/Thr_Kinases-Pseudokinases"/>
</dbReference>
<sequence>MVVKLTRHDFTVVIPVESVMLERESDAEPEEPETPEEDESSEEFDSSALQDSEKQQETALQQTQVSEEDHQEDFSITAVRFHDGEKEEERQEENFSSGLSDTEQRLREELTRTELRVVLLSNELSRKHQEAENFQRQIQKMKQQLTMRGDRKENFRTQLDKEQRLRAELNEKETTEILLRKQLRGKNCQEASLRRQLGMQKRQLEEKAKSDETLREQFKEMERRLREEITEKDARQVVLCEQITEKDQQLTEMIQQLTVTEEREEDLKTQVRNVEEQLRENEDRVENLRTNLKDVEQRLTQKEAQEENLQSDLEQIEQRMREELTQKETRETELRDQLREREEQAVDYQRHLSGMVQQLSEKNHQKETLLRQIREMEQRSREVTAENEMRENEFREQLREREQELREMAHQLTEKEQKQENLRKQIRVHLMEQRLREEMIEEATRLGEQLRVRDQQIENFQMQLQELREQLREKDQHLANVRTQLEERFREMVAENANLRQQVVNLENQAGSQSNDWVISRDDIQLTDKSLGVGGWGEVFEGRYCGCSVAVKRIHEAINSPYNQSLFQREIDIASRCRHPCLLQFIGATNDEEIPLFVTELMESNLRELLRQRRLSRKEITVISLDVARALNYLHQKKPFPIFHRDVSSGNVLLWRQGDQWRGKVSDYGSAKFEEQFMSIGPGCFAYSAPEVQRPTKQTAKIDVYSFGVLLCEMCIQSFPDYENRERQIAQMTDQVLQDLVRRCLRSDPTERPDMTEIISTLEEFNKTFAPEVQIRAKHTAKIDVYSFGVLLCEMCIQTFPDYENRERQITQMTDQVLQDLVRRCLRSDPTERPDMTDIISTLEEFSKTL</sequence>
<dbReference type="InterPro" id="IPR017441">
    <property type="entry name" value="Protein_kinase_ATP_BS"/>
</dbReference>
<evidence type="ECO:0000256" key="4">
    <source>
        <dbReference type="SAM" id="Coils"/>
    </source>
</evidence>
<feature type="compositionally biased region" description="Basic and acidic residues" evidence="5">
    <location>
        <begin position="80"/>
        <end position="93"/>
    </location>
</feature>
<dbReference type="STRING" id="46731.A0A3M6UAM4"/>
<dbReference type="PANTHER" id="PTHR44329">
    <property type="entry name" value="SERINE/THREONINE-PROTEIN KINASE TNNI3K-RELATED"/>
    <property type="match status" value="1"/>
</dbReference>
<keyword evidence="2 3" id="KW-0067">ATP-binding</keyword>